<evidence type="ECO:0000256" key="5">
    <source>
        <dbReference type="ARBA" id="ARBA00022989"/>
    </source>
</evidence>
<feature type="transmembrane region" description="Helical" evidence="7">
    <location>
        <begin position="123"/>
        <end position="146"/>
    </location>
</feature>
<keyword evidence="6 7" id="KW-0472">Membrane</keyword>
<dbReference type="RefSeq" id="WP_124134266.1">
    <property type="nucleotide sequence ID" value="NZ_QURW01000004.1"/>
</dbReference>
<evidence type="ECO:0000256" key="2">
    <source>
        <dbReference type="ARBA" id="ARBA00006386"/>
    </source>
</evidence>
<keyword evidence="4 7" id="KW-0812">Transmembrane</keyword>
<feature type="transmembrane region" description="Helical" evidence="7">
    <location>
        <begin position="278"/>
        <end position="301"/>
    </location>
</feature>
<evidence type="ECO:0000256" key="1">
    <source>
        <dbReference type="ARBA" id="ARBA00004651"/>
    </source>
</evidence>
<feature type="transmembrane region" description="Helical" evidence="7">
    <location>
        <begin position="313"/>
        <end position="336"/>
    </location>
</feature>
<dbReference type="PANTHER" id="PTHR42775">
    <property type="entry name" value="PERMEASE RV2963-RELATED"/>
    <property type="match status" value="1"/>
</dbReference>
<feature type="transmembrane region" description="Helical" evidence="7">
    <location>
        <begin position="89"/>
        <end position="111"/>
    </location>
</feature>
<evidence type="ECO:0000256" key="6">
    <source>
        <dbReference type="ARBA" id="ARBA00023136"/>
    </source>
</evidence>
<dbReference type="InterPro" id="IPR005524">
    <property type="entry name" value="DUF318"/>
</dbReference>
<dbReference type="InterPro" id="IPR053166">
    <property type="entry name" value="UPF0718_permease"/>
</dbReference>
<keyword evidence="3" id="KW-1003">Cell membrane</keyword>
<accession>A0A424Z1W0</accession>
<proteinExistence type="inferred from homology"/>
<evidence type="ECO:0000256" key="7">
    <source>
        <dbReference type="SAM" id="Phobius"/>
    </source>
</evidence>
<gene>
    <name evidence="8" type="ORF">DZD40_02045</name>
</gene>
<dbReference type="PANTHER" id="PTHR42775:SF1">
    <property type="entry name" value="PERMEASE RV2963-RELATED"/>
    <property type="match status" value="1"/>
</dbReference>
<organism evidence="8 9">
    <name type="scientific">Campylobacter hepaticus</name>
    <dbReference type="NCBI Taxonomy" id="1813019"/>
    <lineage>
        <taxon>Bacteria</taxon>
        <taxon>Pseudomonadati</taxon>
        <taxon>Campylobacterota</taxon>
        <taxon>Epsilonproteobacteria</taxon>
        <taxon>Campylobacterales</taxon>
        <taxon>Campylobacteraceae</taxon>
        <taxon>Campylobacter</taxon>
    </lineage>
</organism>
<dbReference type="EMBL" id="QURW01000004">
    <property type="protein sequence ID" value="RQD88120.1"/>
    <property type="molecule type" value="Genomic_DNA"/>
</dbReference>
<dbReference type="GO" id="GO:0005886">
    <property type="term" value="C:plasma membrane"/>
    <property type="evidence" value="ECO:0007669"/>
    <property type="project" value="UniProtKB-SubCell"/>
</dbReference>
<keyword evidence="5 7" id="KW-1133">Transmembrane helix</keyword>
<comment type="similarity">
    <text evidence="2">Belongs to the UPF0718 family.</text>
</comment>
<feature type="transmembrane region" description="Helical" evidence="7">
    <location>
        <begin position="152"/>
        <end position="172"/>
    </location>
</feature>
<dbReference type="Proteomes" id="UP000286095">
    <property type="component" value="Unassembled WGS sequence"/>
</dbReference>
<name>A0A424Z1W0_9BACT</name>
<dbReference type="Pfam" id="PF03773">
    <property type="entry name" value="ArsP_1"/>
    <property type="match status" value="1"/>
</dbReference>
<comment type="caution">
    <text evidence="8">The sequence shown here is derived from an EMBL/GenBank/DDBJ whole genome shotgun (WGS) entry which is preliminary data.</text>
</comment>
<protein>
    <submittedName>
        <fullName evidence="8">Permease</fullName>
    </submittedName>
</protein>
<dbReference type="AlphaFoldDB" id="A0A424Z1W0"/>
<feature type="transmembrane region" description="Helical" evidence="7">
    <location>
        <begin position="46"/>
        <end position="69"/>
    </location>
</feature>
<feature type="transmembrane region" description="Helical" evidence="7">
    <location>
        <begin position="248"/>
        <end position="271"/>
    </location>
</feature>
<evidence type="ECO:0000313" key="8">
    <source>
        <dbReference type="EMBL" id="RQD88120.1"/>
    </source>
</evidence>
<evidence type="ECO:0000256" key="3">
    <source>
        <dbReference type="ARBA" id="ARBA00022475"/>
    </source>
</evidence>
<sequence length="337" mass="37896">MEKLYIVWQFIESQILGMEWLSVLITKLLYFFNIDQASNLGKVVHFFIYDCIKIFILLAVLIFIISYLQSYFSPQKTKQILSKYSGLKARIFSALLGTITPFCSCSSIPIFMGFTSARLPIGVTFAFLISSPMVDLASIMLLSSIFNFKIAILYIFFGLLLAVIGGSLIEYLKMDRYIEDFIKNMQSTQIDIIEQSKIEKLVYAKEQVIFTIKRVYIYIFIGVLIGALIHGVIPQSFIQSILGQDNPFVVVLSTLCGIPVYADIFGTLPIAQSLLEKGVGLGTVLSFMMAVTTLSLPSIIMLKRALKPQLLSLFVFICVMGIILLGYLFNFLAPFLK</sequence>
<feature type="transmembrane region" description="Helical" evidence="7">
    <location>
        <begin position="215"/>
        <end position="233"/>
    </location>
</feature>
<reference evidence="8 9" key="1">
    <citation type="submission" date="2018-08" db="EMBL/GenBank/DDBJ databases">
        <title>Survival mechanisms of Campylobacter hepaticus identified by genomic analysis and comparative transcriptomic analysis of in vivo and in vitro derived bacteria.</title>
        <authorList>
            <person name="Van T.T.H."/>
            <person name="Moore R.J."/>
        </authorList>
    </citation>
    <scope>NUCLEOTIDE SEQUENCE [LARGE SCALE GENOMIC DNA]</scope>
    <source>
        <strain evidence="8 9">54L</strain>
    </source>
</reference>
<comment type="subcellular location">
    <subcellularLocation>
        <location evidence="1">Cell membrane</location>
        <topology evidence="1">Multi-pass membrane protein</topology>
    </subcellularLocation>
</comment>
<evidence type="ECO:0000313" key="9">
    <source>
        <dbReference type="Proteomes" id="UP000286095"/>
    </source>
</evidence>
<evidence type="ECO:0000256" key="4">
    <source>
        <dbReference type="ARBA" id="ARBA00022692"/>
    </source>
</evidence>
<feature type="transmembrane region" description="Helical" evidence="7">
    <location>
        <begin position="15"/>
        <end position="34"/>
    </location>
</feature>